<evidence type="ECO:0000256" key="4">
    <source>
        <dbReference type="ARBA" id="ARBA00022763"/>
    </source>
</evidence>
<dbReference type="Gene3D" id="3.90.320.10">
    <property type="match status" value="1"/>
</dbReference>
<dbReference type="EC" id="5.6.2.4" evidence="15"/>
<evidence type="ECO:0000256" key="13">
    <source>
        <dbReference type="ARBA" id="ARBA00034617"/>
    </source>
</evidence>
<dbReference type="GO" id="GO:0005829">
    <property type="term" value="C:cytosol"/>
    <property type="evidence" value="ECO:0007669"/>
    <property type="project" value="TreeGrafter"/>
</dbReference>
<keyword evidence="12 15" id="KW-0413">Isomerase</keyword>
<keyword evidence="3 15" id="KW-0547">Nucleotide-binding</keyword>
<comment type="catalytic activity">
    <reaction evidence="15">
        <text>Exonucleolytic cleavage (in the presence of ATP) in either 5'- to 3'- or 3'- to 5'-direction to yield 5'-phosphooligonucleotides.</text>
        <dbReference type="EC" id="3.1.11.5"/>
    </reaction>
</comment>
<dbReference type="SUPFAM" id="SSF52540">
    <property type="entry name" value="P-loop containing nucleoside triphosphate hydrolases"/>
    <property type="match status" value="1"/>
</dbReference>
<dbReference type="GO" id="GO:0000724">
    <property type="term" value="P:double-strand break repair via homologous recombination"/>
    <property type="evidence" value="ECO:0007669"/>
    <property type="project" value="UniProtKB-UniRule"/>
</dbReference>
<dbReference type="NCBIfam" id="TIGR00609">
    <property type="entry name" value="recB"/>
    <property type="match status" value="1"/>
</dbReference>
<evidence type="ECO:0000256" key="14">
    <source>
        <dbReference type="ARBA" id="ARBA00048988"/>
    </source>
</evidence>
<keyword evidence="10 15" id="KW-0238">DNA-binding</keyword>
<keyword evidence="9 15" id="KW-0460">Magnesium</keyword>
<comment type="domain">
    <text evidence="15">The N-terminal DNA-binding domain is a ssDNA-dependent ATPase and has ATP-dependent 3'-5' helicase function. This domain interacts with RecC.</text>
</comment>
<comment type="subunit">
    <text evidence="15">Heterotrimer of RecB, RecC and RecD. All subunits contribute to DNA-binding. Interacts with RecA.</text>
</comment>
<dbReference type="GO" id="GO:0000287">
    <property type="term" value="F:magnesium ion binding"/>
    <property type="evidence" value="ECO:0007669"/>
    <property type="project" value="UniProtKB-UniRule"/>
</dbReference>
<keyword evidence="4 15" id="KW-0227">DNA damage</keyword>
<dbReference type="SUPFAM" id="SSF52980">
    <property type="entry name" value="Restriction endonuclease-like"/>
    <property type="match status" value="1"/>
</dbReference>
<dbReference type="CDD" id="cd22352">
    <property type="entry name" value="RecB_C-like"/>
    <property type="match status" value="1"/>
</dbReference>
<organism evidence="16 17">
    <name type="scientific">Pseudidiomarina aestuarii</name>
    <dbReference type="NCBI Taxonomy" id="624146"/>
    <lineage>
        <taxon>Bacteria</taxon>
        <taxon>Pseudomonadati</taxon>
        <taxon>Pseudomonadota</taxon>
        <taxon>Gammaproteobacteria</taxon>
        <taxon>Alteromonadales</taxon>
        <taxon>Idiomarinaceae</taxon>
        <taxon>Pseudidiomarina</taxon>
    </lineage>
</organism>
<accession>A0A2T4CVC0</accession>
<comment type="function">
    <text evidence="15">A helicase/nuclease that prepares dsDNA breaks (DSB) for recombinational DNA repair. Binds to DSBs and unwinds DNA via a highly rapid and processive ATP-dependent bidirectional helicase activity. Unwinds dsDNA until it encounters a Chi (crossover hotspot instigator) sequence from the 3' direction. Cuts ssDNA a few nucleotides 3' to the Chi site. The properties and activities of the enzyme are changed at Chi. The Chi-altered holoenzyme produces a long 3'-ssDNA overhang and facilitates RecA-binding to the ssDNA for homologous DNA recombination and repair. Holoenzyme degrades any linearized DNA that is unable to undergo homologous recombination. In the holoenzyme this subunit contributes ATPase, 3'-5' helicase, exonuclease activity and loads RecA onto ssDNA.</text>
</comment>
<dbReference type="InterPro" id="IPR011604">
    <property type="entry name" value="PDDEXK-like_dom_sf"/>
</dbReference>
<proteinExistence type="inferred from homology"/>
<evidence type="ECO:0000256" key="7">
    <source>
        <dbReference type="ARBA" id="ARBA00022839"/>
    </source>
</evidence>
<dbReference type="GO" id="GO:0005524">
    <property type="term" value="F:ATP binding"/>
    <property type="evidence" value="ECO:0007669"/>
    <property type="project" value="UniProtKB-UniRule"/>
</dbReference>
<dbReference type="Pfam" id="PF00580">
    <property type="entry name" value="UvrD-helicase"/>
    <property type="match status" value="1"/>
</dbReference>
<evidence type="ECO:0000256" key="6">
    <source>
        <dbReference type="ARBA" id="ARBA00022806"/>
    </source>
</evidence>
<protein>
    <recommendedName>
        <fullName evidence="15">RecBCD enzyme subunit RecB</fullName>
        <ecNumber evidence="15">3.1.11.5</ecNumber>
        <ecNumber evidence="15">5.6.2.4</ecNumber>
    </recommendedName>
    <alternativeName>
        <fullName evidence="15">DNA 3'-5' helicase subunit RecB</fullName>
    </alternativeName>
    <alternativeName>
        <fullName evidence="15">Exonuclease V subunit RecB</fullName>
        <shortName evidence="15">ExoV subunit RecB</shortName>
    </alternativeName>
    <alternativeName>
        <fullName evidence="15">Helicase/nuclease RecBCD subunit RecB</fullName>
    </alternativeName>
</protein>
<dbReference type="Pfam" id="PF12705">
    <property type="entry name" value="PDDEXK_1"/>
    <property type="match status" value="1"/>
</dbReference>
<evidence type="ECO:0000256" key="9">
    <source>
        <dbReference type="ARBA" id="ARBA00022842"/>
    </source>
</evidence>
<keyword evidence="7 15" id="KW-0269">Exonuclease</keyword>
<keyword evidence="1 15" id="KW-0540">Nuclease</keyword>
<keyword evidence="2 15" id="KW-0479">Metal-binding</keyword>
<dbReference type="InterPro" id="IPR027417">
    <property type="entry name" value="P-loop_NTPase"/>
</dbReference>
<sequence length="1218" mass="136627">MSDLLNPLTVPLHGSRLIEASAGTGKTYTIAALYLRLILGHGEGIERTSALRPEDILVVTFTEAATEELRDRIRARLSEAASYFRQQIDIDDEFLQALRADYAESQWALLARRLDLAAQSMDEAAVHTIHGWCNRMLREHAFSTGSLFTQQLNTDNDELWLTVAQDYWRTFVASLRAEQQAHYLLFTNKFGNPEELLKSTRGLIQAPLTDSDAGDAKSPTDIITERFQAEQRLREQHHQLPWRSFVNDLREFLERHLVAKHFNGHKVKSNYVATWLQVLETWVDSLDRGDALLAPELTDAARRRLSEEGIREAAKVELADMPNFALLEDLYAAVEQLPDVGQPLLQHAAQWLRQRFRMIQAQRAEMGFDDMLTRLRDALSGPQGEQLATVIRTQFPVAMIDEFQDTDPVQYRIFDTVYRLAQNDPNTGLFIIGDPKQAIYSFRYADIYSYLEARAATAGRHYTLAKNFRSSAAMVAATNALFEHAEQTPQGAFRFATTADNPVPFRPVAAHGRKDTWVVQGSEAPALKAFVHEVKGKPNKEELRATVSARCAEQIVNLLSDATCGFQQADGSINPVRPSDIAILVANGKEAKKIRDALRARGVRSVYLSDRDSVFANPLAIDVLHILNASANPREPQRIRTALATALLGLSLTDLDALATDEMAWDAMVDRFTIYHELWQQKGVLAVLHACLHDFSVPAQLLRSDDGERQLTDVLHMAELLQQQSTLQDGMAGLLRYLADHIRHAREGNQQTNSAEQQVRLESDSELVQVITIHKSKGLQYPLVFLPFIADAKPFPGKSNFPAAYHDEQGLLKFVFSKDDQTGVARTEHERLAEDVRKLYVALTRAQYATYVDIAPFPQWSQSALATLLVGDDAELKGTDGIADLHIEGLAFATVTNDHAKTTYQQAQAERSAAQVCTFPAERQLERWWLASYSALTYGDWIPTAETTQQQNATEAERARALEEQVEASTQTPREMHAFPKGAQAGTFLHNLLEAAAHQGFASVQQNPRALVEQTATMAPWLEHQNVLTNWLGSYLTTPFELDGSVVTLAGLTVYQAEPEFWFAAQQVSATAIDSLVKKHTLQQADRPSVLPTQLNGMLKGFIDLVFEHEGRYYVADYKSNYLGPDASAYFTEAMRNKIIESRYDLQYVIYTLALHRLLRARLGADYHYETHVGGAVYLFMRGYRHETGGAFFERPPWALIEALDDLFAGTKPAGSDQ</sequence>
<dbReference type="InterPro" id="IPR000212">
    <property type="entry name" value="DNA_helicase_UvrD/REP"/>
</dbReference>
<feature type="binding site" evidence="15">
    <location>
        <position position="1104"/>
    </location>
    <ligand>
        <name>Mg(2+)</name>
        <dbReference type="ChEBI" id="CHEBI:18420"/>
    </ligand>
</feature>
<dbReference type="Gene3D" id="1.10.486.10">
    <property type="entry name" value="PCRA, domain 4"/>
    <property type="match status" value="1"/>
</dbReference>
<evidence type="ECO:0000256" key="2">
    <source>
        <dbReference type="ARBA" id="ARBA00022723"/>
    </source>
</evidence>
<dbReference type="GO" id="GO:0043138">
    <property type="term" value="F:3'-5' DNA helicase activity"/>
    <property type="evidence" value="ECO:0007669"/>
    <property type="project" value="UniProtKB-UniRule"/>
</dbReference>
<comment type="similarity">
    <text evidence="15">Belongs to the helicase family. UvrD subfamily.</text>
</comment>
<dbReference type="PROSITE" id="PS51217">
    <property type="entry name" value="UVRD_HELICASE_CTER"/>
    <property type="match status" value="1"/>
</dbReference>
<dbReference type="InterPro" id="IPR004586">
    <property type="entry name" value="RecB"/>
</dbReference>
<evidence type="ECO:0000313" key="17">
    <source>
        <dbReference type="Proteomes" id="UP000241514"/>
    </source>
</evidence>
<evidence type="ECO:0000256" key="10">
    <source>
        <dbReference type="ARBA" id="ARBA00023125"/>
    </source>
</evidence>
<dbReference type="InterPro" id="IPR014016">
    <property type="entry name" value="UvrD-like_ATP-bd"/>
</dbReference>
<dbReference type="GO" id="GO:0009338">
    <property type="term" value="C:exodeoxyribonuclease V complex"/>
    <property type="evidence" value="ECO:0007669"/>
    <property type="project" value="TreeGrafter"/>
</dbReference>
<dbReference type="PROSITE" id="PS51198">
    <property type="entry name" value="UVRD_HELICASE_ATP_BIND"/>
    <property type="match status" value="1"/>
</dbReference>
<evidence type="ECO:0000256" key="8">
    <source>
        <dbReference type="ARBA" id="ARBA00022840"/>
    </source>
</evidence>
<dbReference type="EC" id="3.1.11.5" evidence="15"/>
<keyword evidence="11 15" id="KW-0234">DNA repair</keyword>
<feature type="binding site" evidence="15">
    <location>
        <position position="1117"/>
    </location>
    <ligand>
        <name>Mg(2+)</name>
        <dbReference type="ChEBI" id="CHEBI:18420"/>
    </ligand>
</feature>
<dbReference type="PANTHER" id="PTHR11070">
    <property type="entry name" value="UVRD / RECB / PCRA DNA HELICASE FAMILY MEMBER"/>
    <property type="match status" value="1"/>
</dbReference>
<evidence type="ECO:0000256" key="5">
    <source>
        <dbReference type="ARBA" id="ARBA00022801"/>
    </source>
</evidence>
<comment type="catalytic activity">
    <reaction evidence="13 15">
        <text>Couples ATP hydrolysis with the unwinding of duplex DNA by translocating in the 3'-5' direction.</text>
        <dbReference type="EC" id="5.6.2.4"/>
    </reaction>
</comment>
<dbReference type="InterPro" id="IPR014017">
    <property type="entry name" value="DNA_helicase_UvrD-like_C"/>
</dbReference>
<evidence type="ECO:0000256" key="3">
    <source>
        <dbReference type="ARBA" id="ARBA00022741"/>
    </source>
</evidence>
<dbReference type="PANTHER" id="PTHR11070:SF23">
    <property type="entry name" value="RECBCD ENZYME SUBUNIT RECB"/>
    <property type="match status" value="1"/>
</dbReference>
<feature type="binding site" evidence="15">
    <location>
        <position position="990"/>
    </location>
    <ligand>
        <name>Mg(2+)</name>
        <dbReference type="ChEBI" id="CHEBI:18420"/>
    </ligand>
</feature>
<evidence type="ECO:0000256" key="1">
    <source>
        <dbReference type="ARBA" id="ARBA00022722"/>
    </source>
</evidence>
<comment type="caution">
    <text evidence="16">The sequence shown here is derived from an EMBL/GenBank/DDBJ whole genome shotgun (WGS) entry which is preliminary data.</text>
</comment>
<comment type="cofactor">
    <cofactor evidence="15">
        <name>Mg(2+)</name>
        <dbReference type="ChEBI" id="CHEBI:18420"/>
    </cofactor>
    <text evidence="15">Binds 1 Mg(2+) ion per subunit.</text>
</comment>
<evidence type="ECO:0000313" key="16">
    <source>
        <dbReference type="EMBL" id="PTB90385.1"/>
    </source>
</evidence>
<feature type="region of interest" description="DNA-binding and helicase activity, interacts with RecC" evidence="15">
    <location>
        <begin position="1"/>
        <end position="891"/>
    </location>
</feature>
<dbReference type="EMBL" id="PYVG01000001">
    <property type="protein sequence ID" value="PTB90385.1"/>
    <property type="molecule type" value="Genomic_DNA"/>
</dbReference>
<feature type="active site" description="For nuclease activity" evidence="15">
    <location>
        <position position="1117"/>
    </location>
</feature>
<dbReference type="Gene3D" id="3.40.50.300">
    <property type="entry name" value="P-loop containing nucleotide triphosphate hydrolases"/>
    <property type="match status" value="2"/>
</dbReference>
<dbReference type="HAMAP" id="MF_01485">
    <property type="entry name" value="RecB"/>
    <property type="match status" value="1"/>
</dbReference>
<name>A0A2T4CVC0_9GAMM</name>
<keyword evidence="5 15" id="KW-0378">Hydrolase</keyword>
<evidence type="ECO:0000256" key="15">
    <source>
        <dbReference type="HAMAP-Rule" id="MF_01485"/>
    </source>
</evidence>
<keyword evidence="8 15" id="KW-0067">ATP-binding</keyword>
<keyword evidence="6 15" id="KW-0347">Helicase</keyword>
<reference evidence="16 17" key="1">
    <citation type="submission" date="2018-03" db="EMBL/GenBank/DDBJ databases">
        <title>Cross-interface Injection: A General Nanoliter Liquid Handling Method Applied to Single Cells Genome Amplification Automated Nanoliter Liquid Handling Applied to Single Cell Multiple Displacement Amplification.</title>
        <authorList>
            <person name="Yun J."/>
            <person name="Xu P."/>
            <person name="Xu J."/>
            <person name="Dai X."/>
            <person name="Wang Y."/>
            <person name="Zheng X."/>
            <person name="Cao C."/>
            <person name="Yi Q."/>
            <person name="Zhu Y."/>
            <person name="Wang L."/>
            <person name="Dong Z."/>
            <person name="Huang Y."/>
            <person name="Huang L."/>
            <person name="Du W."/>
        </authorList>
    </citation>
    <scope>NUCLEOTIDE SEQUENCE [LARGE SCALE GENOMIC DNA]</scope>
    <source>
        <strain evidence="16 17">A9-4</strain>
    </source>
</reference>
<dbReference type="InterPro" id="IPR038726">
    <property type="entry name" value="PDDEXK_AddAB-type"/>
</dbReference>
<dbReference type="Gene3D" id="1.10.3170.10">
    <property type="entry name" value="Recbcd, chain B, domain 2"/>
    <property type="match status" value="1"/>
</dbReference>
<feature type="region of interest" description="Nuclease activity, interacts with RecD and RecA" evidence="15">
    <location>
        <begin position="927"/>
        <end position="1218"/>
    </location>
</feature>
<comment type="catalytic activity">
    <reaction evidence="14 15">
        <text>ATP + H2O = ADP + phosphate + H(+)</text>
        <dbReference type="Rhea" id="RHEA:13065"/>
        <dbReference type="ChEBI" id="CHEBI:15377"/>
        <dbReference type="ChEBI" id="CHEBI:15378"/>
        <dbReference type="ChEBI" id="CHEBI:30616"/>
        <dbReference type="ChEBI" id="CHEBI:43474"/>
        <dbReference type="ChEBI" id="CHEBI:456216"/>
        <dbReference type="EC" id="5.6.2.4"/>
    </reaction>
</comment>
<dbReference type="InterPro" id="IPR011335">
    <property type="entry name" value="Restrct_endonuc-II-like"/>
</dbReference>
<gene>
    <name evidence="15 16" type="primary">recB</name>
    <name evidence="16" type="ORF">C9928_00335</name>
</gene>
<dbReference type="Pfam" id="PF13361">
    <property type="entry name" value="UvrD_C"/>
    <property type="match status" value="1"/>
</dbReference>
<comment type="domain">
    <text evidence="15">The C-terminal domain has nuclease activity and interacts with RecD. It interacts with RecA, facilitating its loading onto ssDNA.</text>
</comment>
<comment type="miscellaneous">
    <text evidence="15">In the RecBCD complex, RecB has a slow 3'-5' helicase, an exonuclease activity and loads RecA onto ssDNA, RecD has a fast 5'-3' helicase activity, while RecC stimulates the ATPase and processivity of the RecB helicase and contributes to recognition of the Chi site.</text>
</comment>
<dbReference type="AlphaFoldDB" id="A0A2T4CVC0"/>
<dbReference type="GO" id="GO:0003677">
    <property type="term" value="F:DNA binding"/>
    <property type="evidence" value="ECO:0007669"/>
    <property type="project" value="UniProtKB-UniRule"/>
</dbReference>
<dbReference type="Proteomes" id="UP000241514">
    <property type="component" value="Unassembled WGS sequence"/>
</dbReference>
<dbReference type="GO" id="GO:0008854">
    <property type="term" value="F:exodeoxyribonuclease V activity"/>
    <property type="evidence" value="ECO:0007669"/>
    <property type="project" value="UniProtKB-EC"/>
</dbReference>
<evidence type="ECO:0000256" key="11">
    <source>
        <dbReference type="ARBA" id="ARBA00023204"/>
    </source>
</evidence>
<evidence type="ECO:0000256" key="12">
    <source>
        <dbReference type="ARBA" id="ARBA00023235"/>
    </source>
</evidence>